<organism evidence="4">
    <name type="scientific">Spathaspora passalidarum (strain NRRL Y-27907 / 11-Y1)</name>
    <dbReference type="NCBI Taxonomy" id="619300"/>
    <lineage>
        <taxon>Eukaryota</taxon>
        <taxon>Fungi</taxon>
        <taxon>Dikarya</taxon>
        <taxon>Ascomycota</taxon>
        <taxon>Saccharomycotina</taxon>
        <taxon>Pichiomycetes</taxon>
        <taxon>Debaryomycetaceae</taxon>
        <taxon>Spathaspora</taxon>
    </lineage>
</organism>
<dbReference type="HOGENOM" id="CLU_069054_1_0_1"/>
<protein>
    <recommendedName>
        <fullName evidence="2">Core domain-containing protein</fullName>
    </recommendedName>
</protein>
<dbReference type="PANTHER" id="PTHR43011">
    <property type="entry name" value="IRON-SULFUR CLUSTER ASSEMBLY 2 HOMOLOG, MITOCHONDRIAL"/>
    <property type="match status" value="1"/>
</dbReference>
<feature type="domain" description="Core" evidence="2">
    <location>
        <begin position="74"/>
        <end position="185"/>
    </location>
</feature>
<dbReference type="FunCoup" id="G3ARP7">
    <property type="interactions" value="295"/>
</dbReference>
<evidence type="ECO:0000313" key="4">
    <source>
        <dbReference type="Proteomes" id="UP000000709"/>
    </source>
</evidence>
<dbReference type="FunFam" id="2.60.300.12:FF:000011">
    <property type="entry name" value="Iron-sulfur assembly protein 2"/>
    <property type="match status" value="1"/>
</dbReference>
<evidence type="ECO:0000256" key="1">
    <source>
        <dbReference type="ARBA" id="ARBA00006718"/>
    </source>
</evidence>
<dbReference type="RefSeq" id="XP_007376578.1">
    <property type="nucleotide sequence ID" value="XM_007376516.1"/>
</dbReference>
<dbReference type="NCBIfam" id="TIGR00049">
    <property type="entry name" value="iron-sulfur cluster assembly accessory protein"/>
    <property type="match status" value="1"/>
</dbReference>
<dbReference type="GO" id="GO:0051537">
    <property type="term" value="F:2 iron, 2 sulfur cluster binding"/>
    <property type="evidence" value="ECO:0007669"/>
    <property type="project" value="TreeGrafter"/>
</dbReference>
<accession>G3ARP7</accession>
<name>G3ARP7_SPAPN</name>
<dbReference type="InterPro" id="IPR035903">
    <property type="entry name" value="HesB-like_dom_sf"/>
</dbReference>
<evidence type="ECO:0000259" key="2">
    <source>
        <dbReference type="Pfam" id="PF01521"/>
    </source>
</evidence>
<dbReference type="InterPro" id="IPR016092">
    <property type="entry name" value="ATAP"/>
</dbReference>
<sequence length="203" mass="22817">MIPRLAISRISLRSTLVVRPITLQFARFNSVKTLKPSSFSLPKSDPTLAQSQLIKPEQTDEFSLTKLVHGSTDMSIGITERARDKLNEIASSEAEPDKSVLRIKVESGGCHGFQYNLELSNLDKEMKDDEDDELFVFEREGGKIVLDDSSLTILQDSKLDYTHELIGSQFKIVESPYTSTACGCGSSFDFDFEKLEQKQKEKK</sequence>
<dbReference type="eggNOG" id="KOG1119">
    <property type="taxonomic scope" value="Eukaryota"/>
</dbReference>
<dbReference type="GO" id="GO:0051539">
    <property type="term" value="F:4 iron, 4 sulfur cluster binding"/>
    <property type="evidence" value="ECO:0007669"/>
    <property type="project" value="TreeGrafter"/>
</dbReference>
<evidence type="ECO:0000313" key="3">
    <source>
        <dbReference type="EMBL" id="EGW31800.1"/>
    </source>
</evidence>
<dbReference type="GeneID" id="18870332"/>
<dbReference type="AlphaFoldDB" id="G3ARP7"/>
<dbReference type="GO" id="GO:0005739">
    <property type="term" value="C:mitochondrion"/>
    <property type="evidence" value="ECO:0007669"/>
    <property type="project" value="TreeGrafter"/>
</dbReference>
<dbReference type="OMA" id="CHGFQYT"/>
<dbReference type="Gene3D" id="2.60.300.12">
    <property type="entry name" value="HesB-like domain"/>
    <property type="match status" value="1"/>
</dbReference>
<dbReference type="GO" id="GO:0005506">
    <property type="term" value="F:iron ion binding"/>
    <property type="evidence" value="ECO:0007669"/>
    <property type="project" value="TreeGrafter"/>
</dbReference>
<dbReference type="SUPFAM" id="SSF89360">
    <property type="entry name" value="HesB-like domain"/>
    <property type="match status" value="1"/>
</dbReference>
<dbReference type="OrthoDB" id="1938621at2759"/>
<keyword evidence="4" id="KW-1185">Reference proteome</keyword>
<dbReference type="InParanoid" id="G3ARP7"/>
<gene>
    <name evidence="3" type="ORF">SPAPADRAFT_140928</name>
</gene>
<dbReference type="KEGG" id="spaa:SPAPADRAFT_140928"/>
<dbReference type="PANTHER" id="PTHR43011:SF1">
    <property type="entry name" value="IRON-SULFUR CLUSTER ASSEMBLY 2 HOMOLOG, MITOCHONDRIAL"/>
    <property type="match status" value="1"/>
</dbReference>
<dbReference type="EMBL" id="GL996503">
    <property type="protein sequence ID" value="EGW31800.1"/>
    <property type="molecule type" value="Genomic_DNA"/>
</dbReference>
<dbReference type="Proteomes" id="UP000000709">
    <property type="component" value="Unassembled WGS sequence"/>
</dbReference>
<dbReference type="Pfam" id="PF01521">
    <property type="entry name" value="Fe-S_biosyn"/>
    <property type="match status" value="1"/>
</dbReference>
<proteinExistence type="inferred from homology"/>
<dbReference type="GO" id="GO:0016226">
    <property type="term" value="P:iron-sulfur cluster assembly"/>
    <property type="evidence" value="ECO:0007669"/>
    <property type="project" value="InterPro"/>
</dbReference>
<reference evidence="3 4" key="1">
    <citation type="journal article" date="2011" name="Proc. Natl. Acad. Sci. U.S.A.">
        <title>Comparative genomics of xylose-fermenting fungi for enhanced biofuel production.</title>
        <authorList>
            <person name="Wohlbach D.J."/>
            <person name="Kuo A."/>
            <person name="Sato T.K."/>
            <person name="Potts K.M."/>
            <person name="Salamov A.A."/>
            <person name="LaButti K.M."/>
            <person name="Sun H."/>
            <person name="Clum A."/>
            <person name="Pangilinan J.L."/>
            <person name="Lindquist E.A."/>
            <person name="Lucas S."/>
            <person name="Lapidus A."/>
            <person name="Jin M."/>
            <person name="Gunawan C."/>
            <person name="Balan V."/>
            <person name="Dale B.E."/>
            <person name="Jeffries T.W."/>
            <person name="Zinkel R."/>
            <person name="Barry K.W."/>
            <person name="Grigoriev I.V."/>
            <person name="Gasch A.P."/>
        </authorList>
    </citation>
    <scope>NUCLEOTIDE SEQUENCE [LARGE SCALE GENOMIC DNA]</scope>
    <source>
        <strain evidence="4">NRRL Y-27907 / 11-Y1</strain>
    </source>
</reference>
<dbReference type="InterPro" id="IPR000361">
    <property type="entry name" value="ATAP_core_dom"/>
</dbReference>
<comment type="similarity">
    <text evidence="1">Belongs to the HesB/IscA family.</text>
</comment>
<dbReference type="STRING" id="619300.G3ARP7"/>